<dbReference type="EMBL" id="BPVZ01000015">
    <property type="protein sequence ID" value="GKV00345.1"/>
    <property type="molecule type" value="Genomic_DNA"/>
</dbReference>
<evidence type="ECO:0000256" key="1">
    <source>
        <dbReference type="ARBA" id="ARBA00004141"/>
    </source>
</evidence>
<organism evidence="8 9">
    <name type="scientific">Rubroshorea leprosula</name>
    <dbReference type="NCBI Taxonomy" id="152421"/>
    <lineage>
        <taxon>Eukaryota</taxon>
        <taxon>Viridiplantae</taxon>
        <taxon>Streptophyta</taxon>
        <taxon>Embryophyta</taxon>
        <taxon>Tracheophyta</taxon>
        <taxon>Spermatophyta</taxon>
        <taxon>Magnoliopsida</taxon>
        <taxon>eudicotyledons</taxon>
        <taxon>Gunneridae</taxon>
        <taxon>Pentapetalae</taxon>
        <taxon>rosids</taxon>
        <taxon>malvids</taxon>
        <taxon>Malvales</taxon>
        <taxon>Dipterocarpaceae</taxon>
        <taxon>Rubroshorea</taxon>
    </lineage>
</organism>
<evidence type="ECO:0000313" key="8">
    <source>
        <dbReference type="EMBL" id="GKV00345.1"/>
    </source>
</evidence>
<evidence type="ECO:0000256" key="6">
    <source>
        <dbReference type="SAM" id="Phobius"/>
    </source>
</evidence>
<feature type="region of interest" description="Disordered" evidence="5">
    <location>
        <begin position="116"/>
        <end position="144"/>
    </location>
</feature>
<feature type="chain" id="PRO_5043360688" description="Sugar phosphate transporter domain-containing protein" evidence="7">
    <location>
        <begin position="27"/>
        <end position="144"/>
    </location>
</feature>
<dbReference type="PANTHER" id="PTHR11132">
    <property type="entry name" value="SOLUTE CARRIER FAMILY 35"/>
    <property type="match status" value="1"/>
</dbReference>
<keyword evidence="2 6" id="KW-0812">Transmembrane</keyword>
<dbReference type="AlphaFoldDB" id="A0AAV5INF4"/>
<evidence type="ECO:0000256" key="4">
    <source>
        <dbReference type="ARBA" id="ARBA00023136"/>
    </source>
</evidence>
<evidence type="ECO:0000256" key="3">
    <source>
        <dbReference type="ARBA" id="ARBA00022989"/>
    </source>
</evidence>
<protein>
    <recommendedName>
        <fullName evidence="10">Sugar phosphate transporter domain-containing protein</fullName>
    </recommendedName>
</protein>
<feature type="transmembrane region" description="Helical" evidence="6">
    <location>
        <begin position="88"/>
        <end position="107"/>
    </location>
</feature>
<keyword evidence="7" id="KW-0732">Signal</keyword>
<feature type="transmembrane region" description="Helical" evidence="6">
    <location>
        <begin position="36"/>
        <end position="57"/>
    </location>
</feature>
<sequence>MWKTTPITLLFLVSMIPFLDPPGVLAFNWNLSNTSAILMSAILGFLLQWSGALALGATSAISHVVLGQFKTCVLLLGSYYLFGSNPGTTSILGAFVAIGGMSFYTYLNIRTAKPKQHSGKTSSVKSKLSEENRENHNGYGGESV</sequence>
<comment type="subcellular location">
    <subcellularLocation>
        <location evidence="1">Membrane</location>
        <topology evidence="1">Multi-pass membrane protein</topology>
    </subcellularLocation>
</comment>
<comment type="caution">
    <text evidence="8">The sequence shown here is derived from an EMBL/GenBank/DDBJ whole genome shotgun (WGS) entry which is preliminary data.</text>
</comment>
<accession>A0AAV5INF4</accession>
<evidence type="ECO:0008006" key="10">
    <source>
        <dbReference type="Google" id="ProtNLM"/>
    </source>
</evidence>
<reference evidence="8 9" key="1">
    <citation type="journal article" date="2021" name="Commun. Biol.">
        <title>The genome of Shorea leprosula (Dipterocarpaceae) highlights the ecological relevance of drought in aseasonal tropical rainforests.</title>
        <authorList>
            <person name="Ng K.K.S."/>
            <person name="Kobayashi M.J."/>
            <person name="Fawcett J.A."/>
            <person name="Hatakeyama M."/>
            <person name="Paape T."/>
            <person name="Ng C.H."/>
            <person name="Ang C.C."/>
            <person name="Tnah L.H."/>
            <person name="Lee C.T."/>
            <person name="Nishiyama T."/>
            <person name="Sese J."/>
            <person name="O'Brien M.J."/>
            <person name="Copetti D."/>
            <person name="Mohd Noor M.I."/>
            <person name="Ong R.C."/>
            <person name="Putra M."/>
            <person name="Sireger I.Z."/>
            <person name="Indrioko S."/>
            <person name="Kosugi Y."/>
            <person name="Izuno A."/>
            <person name="Isagi Y."/>
            <person name="Lee S.L."/>
            <person name="Shimizu K.K."/>
        </authorList>
    </citation>
    <scope>NUCLEOTIDE SEQUENCE [LARGE SCALE GENOMIC DNA]</scope>
    <source>
        <strain evidence="8">214</strain>
    </source>
</reference>
<keyword evidence="9" id="KW-1185">Reference proteome</keyword>
<dbReference type="GO" id="GO:0016020">
    <property type="term" value="C:membrane"/>
    <property type="evidence" value="ECO:0007669"/>
    <property type="project" value="UniProtKB-SubCell"/>
</dbReference>
<keyword evidence="4 6" id="KW-0472">Membrane</keyword>
<keyword evidence="3 6" id="KW-1133">Transmembrane helix</keyword>
<gene>
    <name evidence="8" type="ORF">SLEP1_g13045</name>
</gene>
<dbReference type="InterPro" id="IPR050186">
    <property type="entry name" value="TPT_transporter"/>
</dbReference>
<evidence type="ECO:0000256" key="7">
    <source>
        <dbReference type="SAM" id="SignalP"/>
    </source>
</evidence>
<feature type="signal peptide" evidence="7">
    <location>
        <begin position="1"/>
        <end position="26"/>
    </location>
</feature>
<evidence type="ECO:0000256" key="2">
    <source>
        <dbReference type="ARBA" id="ARBA00022692"/>
    </source>
</evidence>
<evidence type="ECO:0000256" key="5">
    <source>
        <dbReference type="SAM" id="MobiDB-lite"/>
    </source>
</evidence>
<name>A0AAV5INF4_9ROSI</name>
<feature type="transmembrane region" description="Helical" evidence="6">
    <location>
        <begin position="64"/>
        <end position="82"/>
    </location>
</feature>
<dbReference type="Proteomes" id="UP001054252">
    <property type="component" value="Unassembled WGS sequence"/>
</dbReference>
<proteinExistence type="predicted"/>
<evidence type="ECO:0000313" key="9">
    <source>
        <dbReference type="Proteomes" id="UP001054252"/>
    </source>
</evidence>
<feature type="compositionally biased region" description="Basic and acidic residues" evidence="5">
    <location>
        <begin position="127"/>
        <end position="136"/>
    </location>
</feature>